<proteinExistence type="predicted"/>
<protein>
    <submittedName>
        <fullName evidence="1">Zeta toxin</fullName>
    </submittedName>
</protein>
<dbReference type="InterPro" id="IPR027417">
    <property type="entry name" value="P-loop_NTPase"/>
</dbReference>
<dbReference type="SUPFAM" id="SSF52540">
    <property type="entry name" value="P-loop containing nucleoside triphosphate hydrolases"/>
    <property type="match status" value="1"/>
</dbReference>
<dbReference type="Proteomes" id="UP000002791">
    <property type="component" value="Chromosome"/>
</dbReference>
<organism evidence="1 2">
    <name type="scientific">Saccharomonospora cyanea NA-134</name>
    <dbReference type="NCBI Taxonomy" id="882082"/>
    <lineage>
        <taxon>Bacteria</taxon>
        <taxon>Bacillati</taxon>
        <taxon>Actinomycetota</taxon>
        <taxon>Actinomycetes</taxon>
        <taxon>Pseudonocardiales</taxon>
        <taxon>Pseudonocardiaceae</taxon>
        <taxon>Saccharomonospora</taxon>
    </lineage>
</organism>
<sequence>MVADVPRDHRSTGGAWASVTRELMRSGRGNVTVPSHVGLFVEIVTSDRLVLPLENRALLVVAGLPGAGKSTLLRDAAVDPEVTLLDTDHVRARLAAFFPAGTAYSYYRPLVHVLHILRLVSAAIRAPGPVVVHDPATGAIARAAFVVLGALTGRSRHLLWIDCTVNEALAGQHHRGRVLLGWSFARHARNAARLRRRLLAGAVLASWRNVTMTDRQGARRGMRIVRTEPHRRGRQ</sequence>
<gene>
    <name evidence="1" type="ORF">SaccyDRAFT_2116</name>
</gene>
<dbReference type="AlphaFoldDB" id="H5XMM8"/>
<dbReference type="Gene3D" id="3.40.50.300">
    <property type="entry name" value="P-loop containing nucleotide triphosphate hydrolases"/>
    <property type="match status" value="1"/>
</dbReference>
<accession>H5XMM8</accession>
<dbReference type="eggNOG" id="COG4639">
    <property type="taxonomic scope" value="Bacteria"/>
</dbReference>
<name>H5XMM8_9PSEU</name>
<reference evidence="1 2" key="1">
    <citation type="submission" date="2011-11" db="EMBL/GenBank/DDBJ databases">
        <title>The Noncontiguous Finished sequence of Saccharomonospora cyanea NA-134.</title>
        <authorList>
            <consortium name="US DOE Joint Genome Institute"/>
            <person name="Lucas S."/>
            <person name="Han J."/>
            <person name="Lapidus A."/>
            <person name="Cheng J.-F."/>
            <person name="Goodwin L."/>
            <person name="Pitluck S."/>
            <person name="Peters L."/>
            <person name="Ovchinnikova G."/>
            <person name="Lu M."/>
            <person name="Detter J.C."/>
            <person name="Han C."/>
            <person name="Tapia R."/>
            <person name="Land M."/>
            <person name="Hauser L."/>
            <person name="Kyrpides N."/>
            <person name="Ivanova N."/>
            <person name="Pagani I."/>
            <person name="Brambilla E.-M."/>
            <person name="Klenk H.-P."/>
            <person name="Woyke T."/>
        </authorList>
    </citation>
    <scope>NUCLEOTIDE SEQUENCE [LARGE SCALE GENOMIC DNA]</scope>
    <source>
        <strain evidence="1 2">NA-134</strain>
    </source>
</reference>
<evidence type="ECO:0000313" key="1">
    <source>
        <dbReference type="EMBL" id="EHR61007.1"/>
    </source>
</evidence>
<evidence type="ECO:0000313" key="2">
    <source>
        <dbReference type="Proteomes" id="UP000002791"/>
    </source>
</evidence>
<keyword evidence="2" id="KW-1185">Reference proteome</keyword>
<dbReference type="EMBL" id="CM001440">
    <property type="protein sequence ID" value="EHR61007.1"/>
    <property type="molecule type" value="Genomic_DNA"/>
</dbReference>
<dbReference type="Pfam" id="PF13671">
    <property type="entry name" value="AAA_33"/>
    <property type="match status" value="1"/>
</dbReference>
<dbReference type="HOGENOM" id="CLU_084942_1_0_11"/>
<dbReference type="STRING" id="882082.SaccyDRAFT_2116"/>